<organism evidence="1 3">
    <name type="scientific">Medicago truncatula</name>
    <name type="common">Barrel medic</name>
    <name type="synonym">Medicago tribuloides</name>
    <dbReference type="NCBI Taxonomy" id="3880"/>
    <lineage>
        <taxon>Eukaryota</taxon>
        <taxon>Viridiplantae</taxon>
        <taxon>Streptophyta</taxon>
        <taxon>Embryophyta</taxon>
        <taxon>Tracheophyta</taxon>
        <taxon>Spermatophyta</taxon>
        <taxon>Magnoliopsida</taxon>
        <taxon>eudicotyledons</taxon>
        <taxon>Gunneridae</taxon>
        <taxon>Pentapetalae</taxon>
        <taxon>rosids</taxon>
        <taxon>fabids</taxon>
        <taxon>Fabales</taxon>
        <taxon>Fabaceae</taxon>
        <taxon>Papilionoideae</taxon>
        <taxon>50 kb inversion clade</taxon>
        <taxon>NPAAA clade</taxon>
        <taxon>Hologalegina</taxon>
        <taxon>IRL clade</taxon>
        <taxon>Trifolieae</taxon>
        <taxon>Medicago</taxon>
    </lineage>
</organism>
<protein>
    <submittedName>
        <fullName evidence="1 2">Uncharacterized protein</fullName>
    </submittedName>
</protein>
<reference evidence="1 3" key="1">
    <citation type="journal article" date="2011" name="Nature">
        <title>The Medicago genome provides insight into the evolution of rhizobial symbioses.</title>
        <authorList>
            <person name="Young N.D."/>
            <person name="Debelle F."/>
            <person name="Oldroyd G.E."/>
            <person name="Geurts R."/>
            <person name="Cannon S.B."/>
            <person name="Udvardi M.K."/>
            <person name="Benedito V.A."/>
            <person name="Mayer K.F."/>
            <person name="Gouzy J."/>
            <person name="Schoof H."/>
            <person name="Van de Peer Y."/>
            <person name="Proost S."/>
            <person name="Cook D.R."/>
            <person name="Meyers B.C."/>
            <person name="Spannagl M."/>
            <person name="Cheung F."/>
            <person name="De Mita S."/>
            <person name="Krishnakumar V."/>
            <person name="Gundlach H."/>
            <person name="Zhou S."/>
            <person name="Mudge J."/>
            <person name="Bharti A.K."/>
            <person name="Murray J.D."/>
            <person name="Naoumkina M.A."/>
            <person name="Rosen B."/>
            <person name="Silverstein K.A."/>
            <person name="Tang H."/>
            <person name="Rombauts S."/>
            <person name="Zhao P.X."/>
            <person name="Zhou P."/>
            <person name="Barbe V."/>
            <person name="Bardou P."/>
            <person name="Bechner M."/>
            <person name="Bellec A."/>
            <person name="Berger A."/>
            <person name="Berges H."/>
            <person name="Bidwell S."/>
            <person name="Bisseling T."/>
            <person name="Choisne N."/>
            <person name="Couloux A."/>
            <person name="Denny R."/>
            <person name="Deshpande S."/>
            <person name="Dai X."/>
            <person name="Doyle J.J."/>
            <person name="Dudez A.M."/>
            <person name="Farmer A.D."/>
            <person name="Fouteau S."/>
            <person name="Franken C."/>
            <person name="Gibelin C."/>
            <person name="Gish J."/>
            <person name="Goldstein S."/>
            <person name="Gonzalez A.J."/>
            <person name="Green P.J."/>
            <person name="Hallab A."/>
            <person name="Hartog M."/>
            <person name="Hua A."/>
            <person name="Humphray S.J."/>
            <person name="Jeong D.H."/>
            <person name="Jing Y."/>
            <person name="Jocker A."/>
            <person name="Kenton S.M."/>
            <person name="Kim D.J."/>
            <person name="Klee K."/>
            <person name="Lai H."/>
            <person name="Lang C."/>
            <person name="Lin S."/>
            <person name="Macmil S.L."/>
            <person name="Magdelenat G."/>
            <person name="Matthews L."/>
            <person name="McCorrison J."/>
            <person name="Monaghan E.L."/>
            <person name="Mun J.H."/>
            <person name="Najar F.Z."/>
            <person name="Nicholson C."/>
            <person name="Noirot C."/>
            <person name="O'Bleness M."/>
            <person name="Paule C.R."/>
            <person name="Poulain J."/>
            <person name="Prion F."/>
            <person name="Qin B."/>
            <person name="Qu C."/>
            <person name="Retzel E.F."/>
            <person name="Riddle C."/>
            <person name="Sallet E."/>
            <person name="Samain S."/>
            <person name="Samson N."/>
            <person name="Sanders I."/>
            <person name="Saurat O."/>
            <person name="Scarpelli C."/>
            <person name="Schiex T."/>
            <person name="Segurens B."/>
            <person name="Severin A.J."/>
            <person name="Sherrier D.J."/>
            <person name="Shi R."/>
            <person name="Sims S."/>
            <person name="Singer S.R."/>
            <person name="Sinharoy S."/>
            <person name="Sterck L."/>
            <person name="Viollet A."/>
            <person name="Wang B.B."/>
            <person name="Wang K."/>
            <person name="Wang M."/>
            <person name="Wang X."/>
            <person name="Warfsmann J."/>
            <person name="Weissenbach J."/>
            <person name="White D.D."/>
            <person name="White J.D."/>
            <person name="Wiley G.B."/>
            <person name="Wincker P."/>
            <person name="Xing Y."/>
            <person name="Yang L."/>
            <person name="Yao Z."/>
            <person name="Ying F."/>
            <person name="Zhai J."/>
            <person name="Zhou L."/>
            <person name="Zuber A."/>
            <person name="Denarie J."/>
            <person name="Dixon R.A."/>
            <person name="May G.D."/>
            <person name="Schwartz D.C."/>
            <person name="Rogers J."/>
            <person name="Quetier F."/>
            <person name="Town C.D."/>
            <person name="Roe B.A."/>
        </authorList>
    </citation>
    <scope>NUCLEOTIDE SEQUENCE [LARGE SCALE GENOMIC DNA]</scope>
    <source>
        <strain evidence="1">A17</strain>
        <strain evidence="2 3">cv. Jemalong A17</strain>
    </source>
</reference>
<evidence type="ECO:0000313" key="2">
    <source>
        <dbReference type="EnsemblPlants" id="KEH38978"/>
    </source>
</evidence>
<dbReference type="EnsemblPlants" id="KEH38978">
    <property type="protein sequence ID" value="KEH38978"/>
    <property type="gene ID" value="MTR_2g086277"/>
</dbReference>
<accession>A0A072VC30</accession>
<dbReference type="EMBL" id="CM001218">
    <property type="protein sequence ID" value="KEH38978.1"/>
    <property type="molecule type" value="Genomic_DNA"/>
</dbReference>
<evidence type="ECO:0000313" key="3">
    <source>
        <dbReference type="Proteomes" id="UP000002051"/>
    </source>
</evidence>
<dbReference type="eggNOG" id="KOG1192">
    <property type="taxonomic scope" value="Eukaryota"/>
</dbReference>
<dbReference type="AlphaFoldDB" id="A0A072VC30"/>
<reference evidence="1 3" key="2">
    <citation type="journal article" date="2014" name="BMC Genomics">
        <title>An improved genome release (version Mt4.0) for the model legume Medicago truncatula.</title>
        <authorList>
            <person name="Tang H."/>
            <person name="Krishnakumar V."/>
            <person name="Bidwell S."/>
            <person name="Rosen B."/>
            <person name="Chan A."/>
            <person name="Zhou S."/>
            <person name="Gentzbittel L."/>
            <person name="Childs K.L."/>
            <person name="Yandell M."/>
            <person name="Gundlach H."/>
            <person name="Mayer K.F."/>
            <person name="Schwartz D.C."/>
            <person name="Town C.D."/>
        </authorList>
    </citation>
    <scope>GENOME REANNOTATION</scope>
    <source>
        <strain evidence="1">A17</strain>
        <strain evidence="2 3">cv. Jemalong A17</strain>
    </source>
</reference>
<gene>
    <name evidence="1" type="ordered locus">MTR_2g086277</name>
</gene>
<reference evidence="2" key="3">
    <citation type="submission" date="2015-04" db="UniProtKB">
        <authorList>
            <consortium name="EnsemblPlants"/>
        </authorList>
    </citation>
    <scope>IDENTIFICATION</scope>
    <source>
        <strain evidence="2">cv. Jemalong A17</strain>
    </source>
</reference>
<evidence type="ECO:0000313" key="1">
    <source>
        <dbReference type="EMBL" id="KEH38978.1"/>
    </source>
</evidence>
<dbReference type="eggNOG" id="KOG4197">
    <property type="taxonomic scope" value="Eukaryota"/>
</dbReference>
<sequence length="82" mass="9211">MPFELDVLIWKNILSACLKDNNFVMGNTAAFQALELAPEDSIRKESDGNPLFTSNQVIRLKWLGLMSSTKDELVRELELSPG</sequence>
<proteinExistence type="predicted"/>
<dbReference type="HOGENOM" id="CLU_2561725_0_0_1"/>
<keyword evidence="3" id="KW-1185">Reference proteome</keyword>
<name>A0A072VC30_MEDTR</name>
<dbReference type="Proteomes" id="UP000002051">
    <property type="component" value="Chromosome 2"/>
</dbReference>